<dbReference type="AlphaFoldDB" id="A0A816V4L7"/>
<evidence type="ECO:0000256" key="1">
    <source>
        <dbReference type="SAM" id="MobiDB-lite"/>
    </source>
</evidence>
<organism evidence="2">
    <name type="scientific">Brassica napus</name>
    <name type="common">Rape</name>
    <dbReference type="NCBI Taxonomy" id="3708"/>
    <lineage>
        <taxon>Eukaryota</taxon>
        <taxon>Viridiplantae</taxon>
        <taxon>Streptophyta</taxon>
        <taxon>Embryophyta</taxon>
        <taxon>Tracheophyta</taxon>
        <taxon>Spermatophyta</taxon>
        <taxon>Magnoliopsida</taxon>
        <taxon>eudicotyledons</taxon>
        <taxon>Gunneridae</taxon>
        <taxon>Pentapetalae</taxon>
        <taxon>rosids</taxon>
        <taxon>malvids</taxon>
        <taxon>Brassicales</taxon>
        <taxon>Brassicaceae</taxon>
        <taxon>Brassiceae</taxon>
        <taxon>Brassica</taxon>
    </lineage>
</organism>
<gene>
    <name evidence="2" type="ORF">DARMORV10_A03P07390.1</name>
</gene>
<dbReference type="EMBL" id="HG994357">
    <property type="protein sequence ID" value="CAF2119816.1"/>
    <property type="molecule type" value="Genomic_DNA"/>
</dbReference>
<feature type="compositionally biased region" description="Polar residues" evidence="1">
    <location>
        <begin position="18"/>
        <end position="27"/>
    </location>
</feature>
<protein>
    <submittedName>
        <fullName evidence="2">(rape) hypothetical protein</fullName>
    </submittedName>
</protein>
<accession>A0A816V4L7</accession>
<feature type="region of interest" description="Disordered" evidence="1">
    <location>
        <begin position="18"/>
        <end position="42"/>
    </location>
</feature>
<name>A0A816V4L7_BRANA</name>
<dbReference type="Proteomes" id="UP001295469">
    <property type="component" value="Chromosome A03"/>
</dbReference>
<reference evidence="2" key="1">
    <citation type="submission" date="2021-01" db="EMBL/GenBank/DDBJ databases">
        <authorList>
            <consortium name="Genoscope - CEA"/>
            <person name="William W."/>
        </authorList>
    </citation>
    <scope>NUCLEOTIDE SEQUENCE</scope>
</reference>
<evidence type="ECO:0000313" key="2">
    <source>
        <dbReference type="EMBL" id="CAF2119816.1"/>
    </source>
</evidence>
<proteinExistence type="predicted"/>
<sequence length="57" mass="6693">MYFFNYFKLMYAQIRSETQPHPSQSLLSGAGASEKQLRKHQQRESGVLLYLPFDKLI</sequence>